<name>A0AA87Z2V7_FICCA</name>
<feature type="transmembrane region" description="Helical" evidence="1">
    <location>
        <begin position="35"/>
        <end position="52"/>
    </location>
</feature>
<comment type="caution">
    <text evidence="2">The sequence shown here is derived from an EMBL/GenBank/DDBJ whole genome shotgun (WGS) entry which is preliminary data.</text>
</comment>
<organism evidence="2 3">
    <name type="scientific">Ficus carica</name>
    <name type="common">Common fig</name>
    <dbReference type="NCBI Taxonomy" id="3494"/>
    <lineage>
        <taxon>Eukaryota</taxon>
        <taxon>Viridiplantae</taxon>
        <taxon>Streptophyta</taxon>
        <taxon>Embryophyta</taxon>
        <taxon>Tracheophyta</taxon>
        <taxon>Spermatophyta</taxon>
        <taxon>Magnoliopsida</taxon>
        <taxon>eudicotyledons</taxon>
        <taxon>Gunneridae</taxon>
        <taxon>Pentapetalae</taxon>
        <taxon>rosids</taxon>
        <taxon>fabids</taxon>
        <taxon>Rosales</taxon>
        <taxon>Moraceae</taxon>
        <taxon>Ficeae</taxon>
        <taxon>Ficus</taxon>
    </lineage>
</organism>
<dbReference type="Gramene" id="FCD_00036331-RA">
    <property type="protein sequence ID" value="FCD_00036331-RA:cds"/>
    <property type="gene ID" value="FCD_00036331"/>
</dbReference>
<dbReference type="Proteomes" id="UP001187192">
    <property type="component" value="Unassembled WGS sequence"/>
</dbReference>
<dbReference type="EMBL" id="BTGU01000002">
    <property type="protein sequence ID" value="GMN28874.1"/>
    <property type="molecule type" value="Genomic_DNA"/>
</dbReference>
<keyword evidence="3" id="KW-1185">Reference proteome</keyword>
<reference evidence="2" key="1">
    <citation type="submission" date="2023-07" db="EMBL/GenBank/DDBJ databases">
        <title>draft genome sequence of fig (Ficus carica).</title>
        <authorList>
            <person name="Takahashi T."/>
            <person name="Nishimura K."/>
        </authorList>
    </citation>
    <scope>NUCLEOTIDE SEQUENCE</scope>
</reference>
<sequence length="102" mass="10375">MIAYHSWTIINILFDTFFVFLLDNLDVLCGAAKRLGIGLGLVVGLLLVGDLAQAGDFGGSGLAGVEAGGSVLGPSSSGLGRNNGSGERFGGTGLAGAWRRTY</sequence>
<dbReference type="AlphaFoldDB" id="A0AA87Z2V7"/>
<proteinExistence type="predicted"/>
<dbReference type="Gramene" id="FCD_00034483-RA">
    <property type="protein sequence ID" value="FCD_00034483-RA:cds"/>
    <property type="gene ID" value="FCD_00034483"/>
</dbReference>
<protein>
    <submittedName>
        <fullName evidence="2">Uncharacterized protein</fullName>
    </submittedName>
</protein>
<keyword evidence="1" id="KW-1133">Transmembrane helix</keyword>
<keyword evidence="1" id="KW-0812">Transmembrane</keyword>
<accession>A0AA87Z2V7</accession>
<feature type="transmembrane region" description="Helical" evidence="1">
    <location>
        <begin position="6"/>
        <end position="23"/>
    </location>
</feature>
<evidence type="ECO:0000313" key="2">
    <source>
        <dbReference type="EMBL" id="GMN28874.1"/>
    </source>
</evidence>
<gene>
    <name evidence="2" type="ORF">TIFTF001_002207</name>
</gene>
<evidence type="ECO:0000313" key="3">
    <source>
        <dbReference type="Proteomes" id="UP001187192"/>
    </source>
</evidence>
<keyword evidence="1" id="KW-0472">Membrane</keyword>
<evidence type="ECO:0000256" key="1">
    <source>
        <dbReference type="SAM" id="Phobius"/>
    </source>
</evidence>